<dbReference type="InterPro" id="IPR036322">
    <property type="entry name" value="WD40_repeat_dom_sf"/>
</dbReference>
<reference evidence="9" key="1">
    <citation type="journal article" date="2020" name="Stud. Mycol.">
        <title>101 Dothideomycetes genomes: a test case for predicting lifestyles and emergence of pathogens.</title>
        <authorList>
            <person name="Haridas S."/>
            <person name="Albert R."/>
            <person name="Binder M."/>
            <person name="Bloem J."/>
            <person name="Labutti K."/>
            <person name="Salamov A."/>
            <person name="Andreopoulos B."/>
            <person name="Baker S."/>
            <person name="Barry K."/>
            <person name="Bills G."/>
            <person name="Bluhm B."/>
            <person name="Cannon C."/>
            <person name="Castanera R."/>
            <person name="Culley D."/>
            <person name="Daum C."/>
            <person name="Ezra D."/>
            <person name="Gonzalez J."/>
            <person name="Henrissat B."/>
            <person name="Kuo A."/>
            <person name="Liang C."/>
            <person name="Lipzen A."/>
            <person name="Lutzoni F."/>
            <person name="Magnuson J."/>
            <person name="Mondo S."/>
            <person name="Nolan M."/>
            <person name="Ohm R."/>
            <person name="Pangilinan J."/>
            <person name="Park H.-J."/>
            <person name="Ramirez L."/>
            <person name="Alfaro M."/>
            <person name="Sun H."/>
            <person name="Tritt A."/>
            <person name="Yoshinaga Y."/>
            <person name="Zwiers L.-H."/>
            <person name="Turgeon B."/>
            <person name="Goodwin S."/>
            <person name="Spatafora J."/>
            <person name="Crous P."/>
            <person name="Grigoriev I."/>
        </authorList>
    </citation>
    <scope>NUCLEOTIDE SEQUENCE</scope>
    <source>
        <strain evidence="9">HMLAC05119</strain>
    </source>
</reference>
<dbReference type="InterPro" id="IPR052415">
    <property type="entry name" value="Diphthine_MTase"/>
</dbReference>
<dbReference type="InterPro" id="IPR015943">
    <property type="entry name" value="WD40/YVTN_repeat-like_dom_sf"/>
</dbReference>
<evidence type="ECO:0000313" key="10">
    <source>
        <dbReference type="Proteomes" id="UP000800096"/>
    </source>
</evidence>
<evidence type="ECO:0000256" key="6">
    <source>
        <dbReference type="ARBA" id="ARBA00039131"/>
    </source>
</evidence>
<comment type="similarity">
    <text evidence="5">Belongs to the DPH7 family.</text>
</comment>
<keyword evidence="3" id="KW-0677">Repeat</keyword>
<dbReference type="OrthoDB" id="1930760at2759"/>
<dbReference type="GO" id="GO:0005737">
    <property type="term" value="C:cytoplasm"/>
    <property type="evidence" value="ECO:0007669"/>
    <property type="project" value="TreeGrafter"/>
</dbReference>
<keyword evidence="10" id="KW-1185">Reference proteome</keyword>
<proteinExistence type="inferred from homology"/>
<sequence length="392" mass="43452">MTSLKSLTSFKLDLPPSCIEFFPLRTDFAVIGTYNLEKQADEGSSEFACSNNASKPQQRNGSLILVRIDGDNVNILQNFHTPSAILDIHFLTHVPSSNFGVATSTGSFGIYELATWERNPSIVHIRTIQYFPENVLVTAFAWHPESYMVGMTLSDGRVCLGIIETESNDDGEEVQTMELAKHDLEAWTLAFLPDGSSILSGGDDSAIKMIELSEDQDHDAPDGSDRHVSARYTSWTDKKIHGAGVTAILPLHIDNQSALVLTGSYDDSIRLLRISPTGRKQVLADVNLGGGVWRLKLLARSPTLPAHNAVEKWRSEPPPTEIVLLVSCMHAGTRVVKLSREGEDWKFKVLAKFEEHESMNYGSDAQPGRDKEGRATVVSTSFYDRLLCLWRF</sequence>
<dbReference type="GO" id="GO:0061685">
    <property type="term" value="F:diphthine methylesterase activity"/>
    <property type="evidence" value="ECO:0007669"/>
    <property type="project" value="UniProtKB-EC"/>
</dbReference>
<dbReference type="Pfam" id="PF00400">
    <property type="entry name" value="WD40"/>
    <property type="match status" value="1"/>
</dbReference>
<gene>
    <name evidence="9" type="ORF">BDU57DRAFT_584418</name>
</gene>
<evidence type="ECO:0000256" key="5">
    <source>
        <dbReference type="ARBA" id="ARBA00038092"/>
    </source>
</evidence>
<organism evidence="9 10">
    <name type="scientific">Ampelomyces quisqualis</name>
    <name type="common">Powdery mildew agent</name>
    <dbReference type="NCBI Taxonomy" id="50730"/>
    <lineage>
        <taxon>Eukaryota</taxon>
        <taxon>Fungi</taxon>
        <taxon>Dikarya</taxon>
        <taxon>Ascomycota</taxon>
        <taxon>Pezizomycotina</taxon>
        <taxon>Dothideomycetes</taxon>
        <taxon>Pleosporomycetidae</taxon>
        <taxon>Pleosporales</taxon>
        <taxon>Pleosporineae</taxon>
        <taxon>Phaeosphaeriaceae</taxon>
        <taxon>Ampelomyces</taxon>
    </lineage>
</organism>
<keyword evidence="2 8" id="KW-0853">WD repeat</keyword>
<dbReference type="Gene3D" id="2.130.10.10">
    <property type="entry name" value="YVTN repeat-like/Quinoprotein amine dehydrogenase"/>
    <property type="match status" value="1"/>
</dbReference>
<dbReference type="InterPro" id="IPR001680">
    <property type="entry name" value="WD40_rpt"/>
</dbReference>
<dbReference type="SUPFAM" id="SSF50978">
    <property type="entry name" value="WD40 repeat-like"/>
    <property type="match status" value="1"/>
</dbReference>
<protein>
    <recommendedName>
        <fullName evidence="6">methylated diphthine methylhydrolase</fullName>
        <ecNumber evidence="6">3.1.1.97</ecNumber>
    </recommendedName>
</protein>
<dbReference type="GO" id="GO:0017183">
    <property type="term" value="P:protein histidyl modification to diphthamide"/>
    <property type="evidence" value="ECO:0007669"/>
    <property type="project" value="TreeGrafter"/>
</dbReference>
<evidence type="ECO:0000313" key="9">
    <source>
        <dbReference type="EMBL" id="KAF1921214.1"/>
    </source>
</evidence>
<evidence type="ECO:0000256" key="8">
    <source>
        <dbReference type="PROSITE-ProRule" id="PRU00221"/>
    </source>
</evidence>
<evidence type="ECO:0000256" key="7">
    <source>
        <dbReference type="ARBA" id="ARBA00047551"/>
    </source>
</evidence>
<dbReference type="EC" id="3.1.1.97" evidence="6"/>
<keyword evidence="4" id="KW-0378">Hydrolase</keyword>
<evidence type="ECO:0000256" key="1">
    <source>
        <dbReference type="ARBA" id="ARBA00005156"/>
    </source>
</evidence>
<dbReference type="PANTHER" id="PTHR46042">
    <property type="entry name" value="DIPHTHINE METHYLTRANSFERASE"/>
    <property type="match status" value="1"/>
</dbReference>
<dbReference type="AlphaFoldDB" id="A0A6A5R2K8"/>
<comment type="pathway">
    <text evidence="1">Protein modification; peptidyl-diphthamide biosynthesis.</text>
</comment>
<feature type="repeat" description="WD" evidence="8">
    <location>
        <begin position="179"/>
        <end position="220"/>
    </location>
</feature>
<comment type="catalytic activity">
    <reaction evidence="7">
        <text>diphthine methyl ester-[translation elongation factor 2] + H2O = diphthine-[translation elongation factor 2] + methanol + H(+)</text>
        <dbReference type="Rhea" id="RHEA:42656"/>
        <dbReference type="Rhea" id="RHEA-COMP:10172"/>
        <dbReference type="Rhea" id="RHEA-COMP:10173"/>
        <dbReference type="ChEBI" id="CHEBI:15377"/>
        <dbReference type="ChEBI" id="CHEBI:15378"/>
        <dbReference type="ChEBI" id="CHEBI:17790"/>
        <dbReference type="ChEBI" id="CHEBI:79005"/>
        <dbReference type="ChEBI" id="CHEBI:82696"/>
        <dbReference type="EC" id="3.1.1.97"/>
    </reaction>
</comment>
<evidence type="ECO:0000256" key="3">
    <source>
        <dbReference type="ARBA" id="ARBA00022737"/>
    </source>
</evidence>
<dbReference type="PROSITE" id="PS50082">
    <property type="entry name" value="WD_REPEATS_2"/>
    <property type="match status" value="1"/>
</dbReference>
<dbReference type="PANTHER" id="PTHR46042:SF1">
    <property type="entry name" value="DIPHTHINE METHYLTRANSFERASE"/>
    <property type="match status" value="1"/>
</dbReference>
<accession>A0A6A5R2K8</accession>
<evidence type="ECO:0000256" key="2">
    <source>
        <dbReference type="ARBA" id="ARBA00022574"/>
    </source>
</evidence>
<dbReference type="EMBL" id="ML979132">
    <property type="protein sequence ID" value="KAF1921214.1"/>
    <property type="molecule type" value="Genomic_DNA"/>
</dbReference>
<name>A0A6A5R2K8_AMPQU</name>
<evidence type="ECO:0000256" key="4">
    <source>
        <dbReference type="ARBA" id="ARBA00022801"/>
    </source>
</evidence>
<dbReference type="Proteomes" id="UP000800096">
    <property type="component" value="Unassembled WGS sequence"/>
</dbReference>